<sequence>MIYVNADGVLNDDQYEYDSIGFPFLRSLGLRVYEAECRRAQRATKKGR</sequence>
<dbReference type="RefSeq" id="WP_380203155.1">
    <property type="nucleotide sequence ID" value="NZ_JBHTEK010000001.1"/>
</dbReference>
<organism evidence="1 2">
    <name type="scientific">Hymenobacter humi</name>
    <dbReference type="NCBI Taxonomy" id="1411620"/>
    <lineage>
        <taxon>Bacteria</taxon>
        <taxon>Pseudomonadati</taxon>
        <taxon>Bacteroidota</taxon>
        <taxon>Cytophagia</taxon>
        <taxon>Cytophagales</taxon>
        <taxon>Hymenobacteraceae</taxon>
        <taxon>Hymenobacter</taxon>
    </lineage>
</organism>
<proteinExistence type="predicted"/>
<dbReference type="EMBL" id="JBHTEK010000001">
    <property type="protein sequence ID" value="MFC7668101.1"/>
    <property type="molecule type" value="Genomic_DNA"/>
</dbReference>
<reference evidence="2" key="1">
    <citation type="journal article" date="2019" name="Int. J. Syst. Evol. Microbiol.">
        <title>The Global Catalogue of Microorganisms (GCM) 10K type strain sequencing project: providing services to taxonomists for standard genome sequencing and annotation.</title>
        <authorList>
            <consortium name="The Broad Institute Genomics Platform"/>
            <consortium name="The Broad Institute Genome Sequencing Center for Infectious Disease"/>
            <person name="Wu L."/>
            <person name="Ma J."/>
        </authorList>
    </citation>
    <scope>NUCLEOTIDE SEQUENCE [LARGE SCALE GENOMIC DNA]</scope>
    <source>
        <strain evidence="2">JCM 19635</strain>
    </source>
</reference>
<keyword evidence="2" id="KW-1185">Reference proteome</keyword>
<gene>
    <name evidence="1" type="ORF">ACFQT0_12430</name>
</gene>
<evidence type="ECO:0000313" key="1">
    <source>
        <dbReference type="EMBL" id="MFC7668101.1"/>
    </source>
</evidence>
<evidence type="ECO:0000313" key="2">
    <source>
        <dbReference type="Proteomes" id="UP001596513"/>
    </source>
</evidence>
<comment type="caution">
    <text evidence="1">The sequence shown here is derived from an EMBL/GenBank/DDBJ whole genome shotgun (WGS) entry which is preliminary data.</text>
</comment>
<protein>
    <submittedName>
        <fullName evidence="1">Uncharacterized protein</fullName>
    </submittedName>
</protein>
<name>A0ABW2U5J8_9BACT</name>
<dbReference type="Proteomes" id="UP001596513">
    <property type="component" value="Unassembled WGS sequence"/>
</dbReference>
<accession>A0ABW2U5J8</accession>